<dbReference type="InterPro" id="IPR033887">
    <property type="entry name" value="PTS_IIA_man"/>
</dbReference>
<dbReference type="PANTHER" id="PTHR33799">
    <property type="entry name" value="PTS PERMEASE-RELATED-RELATED"/>
    <property type="match status" value="1"/>
</dbReference>
<name>A0A378ULD8_BERDE</name>
<sequence length="150" mass="16317">MIGLLIITHETVGEAYRGLTNHFFPQGFPESARILGVQPSENQDDIINRAIAEIQEFPENNGVLIMTDIFGATPCNAARRLVRAGKSAILTGLNAPMMIKAVSYAEKSDNLHTFTEQVREAAVKGIFAITEEPEGLVCRAEGNTKAFQAV</sequence>
<dbReference type="GO" id="GO:0005737">
    <property type="term" value="C:cytoplasm"/>
    <property type="evidence" value="ECO:0007669"/>
    <property type="project" value="UniProtKB-SubCell"/>
</dbReference>
<dbReference type="InterPro" id="IPR051471">
    <property type="entry name" value="Bacterial_PTS_sugar_comp"/>
</dbReference>
<dbReference type="GO" id="GO:0009401">
    <property type="term" value="P:phosphoenolpyruvate-dependent sugar phosphotransferase system"/>
    <property type="evidence" value="ECO:0007669"/>
    <property type="project" value="UniProtKB-KW"/>
</dbReference>
<dbReference type="Gene3D" id="3.40.50.510">
    <property type="entry name" value="Phosphotransferase system, mannose-type IIA component"/>
    <property type="match status" value="1"/>
</dbReference>
<dbReference type="CDD" id="cd00006">
    <property type="entry name" value="PTS_IIA_man"/>
    <property type="match status" value="1"/>
</dbReference>
<dbReference type="Pfam" id="PF03610">
    <property type="entry name" value="EIIA-man"/>
    <property type="match status" value="1"/>
</dbReference>
<dbReference type="PANTHER" id="PTHR33799:SF1">
    <property type="entry name" value="PTS SYSTEM MANNOSE-SPECIFIC EIIAB COMPONENT-RELATED"/>
    <property type="match status" value="1"/>
</dbReference>
<evidence type="ECO:0000256" key="7">
    <source>
        <dbReference type="ARBA" id="ARBA00022777"/>
    </source>
</evidence>
<evidence type="ECO:0000256" key="2">
    <source>
        <dbReference type="ARBA" id="ARBA00022448"/>
    </source>
</evidence>
<proteinExistence type="predicted"/>
<dbReference type="GO" id="GO:0016020">
    <property type="term" value="C:membrane"/>
    <property type="evidence" value="ECO:0007669"/>
    <property type="project" value="InterPro"/>
</dbReference>
<keyword evidence="7" id="KW-0418">Kinase</keyword>
<feature type="domain" description="PTS EIIA type-4" evidence="8">
    <location>
        <begin position="1"/>
        <end position="126"/>
    </location>
</feature>
<keyword evidence="10" id="KW-1185">Reference proteome</keyword>
<evidence type="ECO:0000256" key="4">
    <source>
        <dbReference type="ARBA" id="ARBA00022597"/>
    </source>
</evidence>
<keyword evidence="5" id="KW-0808">Transferase</keyword>
<dbReference type="RefSeq" id="WP_066079275.1">
    <property type="nucleotide sequence ID" value="NZ_CP181246.1"/>
</dbReference>
<evidence type="ECO:0000313" key="9">
    <source>
        <dbReference type="EMBL" id="STZ77479.1"/>
    </source>
</evidence>
<keyword evidence="3" id="KW-0963">Cytoplasm</keyword>
<dbReference type="PROSITE" id="PS51096">
    <property type="entry name" value="PTS_EIIA_TYPE_4"/>
    <property type="match status" value="1"/>
</dbReference>
<dbReference type="InterPro" id="IPR036662">
    <property type="entry name" value="PTS_EIIA_man-typ_sf"/>
</dbReference>
<accession>A0A378ULD8</accession>
<dbReference type="SUPFAM" id="SSF53062">
    <property type="entry name" value="PTS system fructose IIA component-like"/>
    <property type="match status" value="1"/>
</dbReference>
<dbReference type="EMBL" id="UGQS01000002">
    <property type="protein sequence ID" value="STZ77479.1"/>
    <property type="molecule type" value="Genomic_DNA"/>
</dbReference>
<dbReference type="AlphaFoldDB" id="A0A378ULD8"/>
<evidence type="ECO:0000259" key="8">
    <source>
        <dbReference type="PROSITE" id="PS51096"/>
    </source>
</evidence>
<protein>
    <submittedName>
        <fullName evidence="9">PTS system, IIAB component</fullName>
    </submittedName>
</protein>
<reference evidence="9 10" key="1">
    <citation type="submission" date="2018-06" db="EMBL/GenBank/DDBJ databases">
        <authorList>
            <consortium name="Pathogen Informatics"/>
            <person name="Doyle S."/>
        </authorList>
    </citation>
    <scope>NUCLEOTIDE SEQUENCE [LARGE SCALE GENOMIC DNA]</scope>
    <source>
        <strain evidence="9 10">NCTC10295</strain>
    </source>
</reference>
<dbReference type="GO" id="GO:0016301">
    <property type="term" value="F:kinase activity"/>
    <property type="evidence" value="ECO:0007669"/>
    <property type="project" value="UniProtKB-KW"/>
</dbReference>
<dbReference type="Proteomes" id="UP000254651">
    <property type="component" value="Unassembled WGS sequence"/>
</dbReference>
<gene>
    <name evidence="9" type="primary">manX</name>
    <name evidence="9" type="ORF">NCTC10295_02297</name>
</gene>
<organism evidence="9 10">
    <name type="scientific">Bergeriella denitrificans</name>
    <name type="common">Neisseria denitrificans</name>
    <dbReference type="NCBI Taxonomy" id="494"/>
    <lineage>
        <taxon>Bacteria</taxon>
        <taxon>Pseudomonadati</taxon>
        <taxon>Pseudomonadota</taxon>
        <taxon>Betaproteobacteria</taxon>
        <taxon>Neisseriales</taxon>
        <taxon>Neisseriaceae</taxon>
        <taxon>Bergeriella</taxon>
    </lineage>
</organism>
<evidence type="ECO:0000256" key="6">
    <source>
        <dbReference type="ARBA" id="ARBA00022683"/>
    </source>
</evidence>
<evidence type="ECO:0000256" key="5">
    <source>
        <dbReference type="ARBA" id="ARBA00022679"/>
    </source>
</evidence>
<dbReference type="InterPro" id="IPR004701">
    <property type="entry name" value="PTS_EIIA_man-typ"/>
</dbReference>
<keyword evidence="2" id="KW-0813">Transport</keyword>
<keyword evidence="6" id="KW-0598">Phosphotransferase system</keyword>
<evidence type="ECO:0000256" key="1">
    <source>
        <dbReference type="ARBA" id="ARBA00004496"/>
    </source>
</evidence>
<comment type="subcellular location">
    <subcellularLocation>
        <location evidence="1">Cytoplasm</location>
    </subcellularLocation>
</comment>
<keyword evidence="4" id="KW-0762">Sugar transport</keyword>
<evidence type="ECO:0000313" key="10">
    <source>
        <dbReference type="Proteomes" id="UP000254651"/>
    </source>
</evidence>
<evidence type="ECO:0000256" key="3">
    <source>
        <dbReference type="ARBA" id="ARBA00022490"/>
    </source>
</evidence>